<reference evidence="7 8" key="1">
    <citation type="submission" date="2020-06" db="EMBL/GenBank/DDBJ databases">
        <title>Nonomuraea sp. SMC257, a novel actinomycete isolated from soil.</title>
        <authorList>
            <person name="Chanama M."/>
        </authorList>
    </citation>
    <scope>NUCLEOTIDE SEQUENCE [LARGE SCALE GENOMIC DNA]</scope>
    <source>
        <strain evidence="7 8">SMC257</strain>
    </source>
</reference>
<comment type="caution">
    <text evidence="7">The sequence shown here is derived from an EMBL/GenBank/DDBJ whole genome shotgun (WGS) entry which is preliminary data.</text>
</comment>
<comment type="subcellular location">
    <subcellularLocation>
        <location evidence="1">Membrane</location>
        <topology evidence="1">Multi-pass membrane protein</topology>
    </subcellularLocation>
</comment>
<feature type="transmembrane region" description="Helical" evidence="6">
    <location>
        <begin position="71"/>
        <end position="94"/>
    </location>
</feature>
<proteinExistence type="predicted"/>
<keyword evidence="2" id="KW-0813">Transport</keyword>
<dbReference type="Proteomes" id="UP000586042">
    <property type="component" value="Unassembled WGS sequence"/>
</dbReference>
<name>A0A7Y6IE85_9ACTN</name>
<dbReference type="RefSeq" id="WP_175593468.1">
    <property type="nucleotide sequence ID" value="NZ_JABWGN010000013.1"/>
</dbReference>
<evidence type="ECO:0000313" key="7">
    <source>
        <dbReference type="EMBL" id="NUW36023.1"/>
    </source>
</evidence>
<organism evidence="7 8">
    <name type="scientific">Nonomuraea montanisoli</name>
    <dbReference type="NCBI Taxonomy" id="2741721"/>
    <lineage>
        <taxon>Bacteria</taxon>
        <taxon>Bacillati</taxon>
        <taxon>Actinomycetota</taxon>
        <taxon>Actinomycetes</taxon>
        <taxon>Streptosporangiales</taxon>
        <taxon>Streptosporangiaceae</taxon>
        <taxon>Nonomuraea</taxon>
    </lineage>
</organism>
<keyword evidence="4 6" id="KW-1133">Transmembrane helix</keyword>
<gene>
    <name evidence="7" type="ORF">HTZ77_32075</name>
</gene>
<evidence type="ECO:0000256" key="5">
    <source>
        <dbReference type="ARBA" id="ARBA00023136"/>
    </source>
</evidence>
<accession>A0A7Y6IE85</accession>
<dbReference type="AlphaFoldDB" id="A0A7Y6IE85"/>
<dbReference type="PANTHER" id="PTHR42718">
    <property type="entry name" value="MAJOR FACILITATOR SUPERFAMILY MULTIDRUG TRANSPORTER MFSC"/>
    <property type="match status" value="1"/>
</dbReference>
<evidence type="ECO:0000256" key="1">
    <source>
        <dbReference type="ARBA" id="ARBA00004141"/>
    </source>
</evidence>
<protein>
    <recommendedName>
        <fullName evidence="9">MFS transporter</fullName>
    </recommendedName>
</protein>
<dbReference type="EMBL" id="JABWGN010000013">
    <property type="protein sequence ID" value="NUW36023.1"/>
    <property type="molecule type" value="Genomic_DNA"/>
</dbReference>
<keyword evidence="8" id="KW-1185">Reference proteome</keyword>
<evidence type="ECO:0008006" key="9">
    <source>
        <dbReference type="Google" id="ProtNLM"/>
    </source>
</evidence>
<keyword evidence="5 6" id="KW-0472">Membrane</keyword>
<evidence type="ECO:0000256" key="2">
    <source>
        <dbReference type="ARBA" id="ARBA00022448"/>
    </source>
</evidence>
<dbReference type="GO" id="GO:0016020">
    <property type="term" value="C:membrane"/>
    <property type="evidence" value="ECO:0007669"/>
    <property type="project" value="UniProtKB-SubCell"/>
</dbReference>
<dbReference type="PANTHER" id="PTHR42718:SF9">
    <property type="entry name" value="MAJOR FACILITATOR SUPERFAMILY MULTIDRUG TRANSPORTER MFSC"/>
    <property type="match status" value="1"/>
</dbReference>
<evidence type="ECO:0000256" key="3">
    <source>
        <dbReference type="ARBA" id="ARBA00022692"/>
    </source>
</evidence>
<sequence>MLPVQTALQWMGAVDEVPYENVWWKILATARYVPAAAPAGSRDGLDVPAQLAGVLCLGGLTWALIEAWPHGWASLPVLGGLGVSASALPAFVLLERRARAPMLPLELFGARRFSASAVRRPARLARRRPRHELLDVARAAGDDRVRRRVAMPAATASIMEAAPAALAGAASAVLNAARQTGSAIWPWSARWSRTAASSRACTPGR</sequence>
<evidence type="ECO:0000256" key="6">
    <source>
        <dbReference type="SAM" id="Phobius"/>
    </source>
</evidence>
<evidence type="ECO:0000313" key="8">
    <source>
        <dbReference type="Proteomes" id="UP000586042"/>
    </source>
</evidence>
<evidence type="ECO:0000256" key="4">
    <source>
        <dbReference type="ARBA" id="ARBA00022989"/>
    </source>
</evidence>
<keyword evidence="3 6" id="KW-0812">Transmembrane</keyword>